<evidence type="ECO:0000256" key="3">
    <source>
        <dbReference type="SAM" id="MobiDB-lite"/>
    </source>
</evidence>
<dbReference type="OrthoDB" id="338814at2759"/>
<dbReference type="EMBL" id="KN817719">
    <property type="protein sequence ID" value="KJA13723.1"/>
    <property type="molecule type" value="Genomic_DNA"/>
</dbReference>
<dbReference type="InterPro" id="IPR016024">
    <property type="entry name" value="ARM-type_fold"/>
</dbReference>
<dbReference type="SUPFAM" id="SSF48371">
    <property type="entry name" value="ARM repeat"/>
    <property type="match status" value="1"/>
</dbReference>
<protein>
    <recommendedName>
        <fullName evidence="2">Protein HGH1 homolog</fullName>
    </recommendedName>
</protein>
<evidence type="ECO:0000313" key="7">
    <source>
        <dbReference type="Proteomes" id="UP000054270"/>
    </source>
</evidence>
<dbReference type="Pfam" id="PF04064">
    <property type="entry name" value="DUF384"/>
    <property type="match status" value="1"/>
</dbReference>
<feature type="compositionally biased region" description="Acidic residues" evidence="3">
    <location>
        <begin position="434"/>
        <end position="445"/>
    </location>
</feature>
<dbReference type="STRING" id="945553.A0A0D2LSF5"/>
<evidence type="ECO:0000256" key="2">
    <source>
        <dbReference type="ARBA" id="ARBA00014076"/>
    </source>
</evidence>
<dbReference type="AlphaFoldDB" id="A0A0D2LSF5"/>
<dbReference type="PANTHER" id="PTHR13387">
    <property type="entry name" value="PROTEIN HGH1 HOMOLOG"/>
    <property type="match status" value="1"/>
</dbReference>
<dbReference type="InterPro" id="IPR007206">
    <property type="entry name" value="Protein_HGH1_C"/>
</dbReference>
<name>A0A0D2LSF5_HYPSF</name>
<dbReference type="InterPro" id="IPR039717">
    <property type="entry name" value="Hgh1"/>
</dbReference>
<sequence>MDAQLRELIPFLRDRNPQVRQIALENLLPQTIKGAPHRDIFFAGFSSGGLQKPKENELIRDLKVLCRDQLSVAHDAFRALVNLSDSPLMITPLSEPAFINFVASYIINPHSILADLASMLLSNLTASTPACSILLTLKIKVIPDTRLSNGVYPTDSRCGSCPEPVPYPRAEVKEVLALPLLINAFVEGAQVVDDGDLSKRTRKATLHFLASVFANMTAAPVARNHFLSPQPSDVLKEDSIIEYPLAKLVVFTEHQDSIRRGGVAAAIKNCAFHALGHKALLSPESDAVSVLPSKATAPGINALPYLLLPLAGPEELDLEDQEKVPDLLQFLPPTKTREPDAKIRLTHVETLLLLCHTRWGREYMRQHGVYEIVRSTHEHESVDNISEHIERLVQLLQGDEPKITSTEDEFEVLARAPEAQMGGAAKDETTKAEDSDDEDMRIEEI</sequence>
<evidence type="ECO:0000259" key="4">
    <source>
        <dbReference type="Pfam" id="PF04063"/>
    </source>
</evidence>
<comment type="similarity">
    <text evidence="1">Belongs to the HGH1 family.</text>
</comment>
<dbReference type="Gene3D" id="1.25.10.10">
    <property type="entry name" value="Leucine-rich Repeat Variant"/>
    <property type="match status" value="1"/>
</dbReference>
<dbReference type="InterPro" id="IPR011989">
    <property type="entry name" value="ARM-like"/>
</dbReference>
<evidence type="ECO:0000256" key="1">
    <source>
        <dbReference type="ARBA" id="ARBA00006712"/>
    </source>
</evidence>
<keyword evidence="7" id="KW-1185">Reference proteome</keyword>
<dbReference type="Pfam" id="PF04063">
    <property type="entry name" value="DUF383"/>
    <property type="match status" value="1"/>
</dbReference>
<dbReference type="Proteomes" id="UP000054270">
    <property type="component" value="Unassembled WGS sequence"/>
</dbReference>
<dbReference type="PANTHER" id="PTHR13387:SF9">
    <property type="entry name" value="PROTEIN HGH1 HOMOLOG"/>
    <property type="match status" value="1"/>
</dbReference>
<feature type="region of interest" description="Disordered" evidence="3">
    <location>
        <begin position="415"/>
        <end position="445"/>
    </location>
</feature>
<proteinExistence type="inferred from homology"/>
<reference evidence="7" key="1">
    <citation type="submission" date="2014-04" db="EMBL/GenBank/DDBJ databases">
        <title>Evolutionary Origins and Diversification of the Mycorrhizal Mutualists.</title>
        <authorList>
            <consortium name="DOE Joint Genome Institute"/>
            <consortium name="Mycorrhizal Genomics Consortium"/>
            <person name="Kohler A."/>
            <person name="Kuo A."/>
            <person name="Nagy L.G."/>
            <person name="Floudas D."/>
            <person name="Copeland A."/>
            <person name="Barry K.W."/>
            <person name="Cichocki N."/>
            <person name="Veneault-Fourrey C."/>
            <person name="LaButti K."/>
            <person name="Lindquist E.A."/>
            <person name="Lipzen A."/>
            <person name="Lundell T."/>
            <person name="Morin E."/>
            <person name="Murat C."/>
            <person name="Riley R."/>
            <person name="Ohm R."/>
            <person name="Sun H."/>
            <person name="Tunlid A."/>
            <person name="Henrissat B."/>
            <person name="Grigoriev I.V."/>
            <person name="Hibbett D.S."/>
            <person name="Martin F."/>
        </authorList>
    </citation>
    <scope>NUCLEOTIDE SEQUENCE [LARGE SCALE GENOMIC DNA]</scope>
    <source>
        <strain evidence="7">FD-334 SS-4</strain>
    </source>
</reference>
<dbReference type="InterPro" id="IPR007205">
    <property type="entry name" value="Protein_HGH1_N"/>
</dbReference>
<feature type="domain" description="Protein HGH1 C-terminal" evidence="5">
    <location>
        <begin position="350"/>
        <end position="403"/>
    </location>
</feature>
<evidence type="ECO:0000259" key="5">
    <source>
        <dbReference type="Pfam" id="PF04064"/>
    </source>
</evidence>
<feature type="domain" description="Protein HGH1 N-terminal" evidence="4">
    <location>
        <begin position="105"/>
        <end position="344"/>
    </location>
</feature>
<dbReference type="OMA" id="MCILLTN"/>
<organism evidence="6 7">
    <name type="scientific">Hypholoma sublateritium (strain FD-334 SS-4)</name>
    <dbReference type="NCBI Taxonomy" id="945553"/>
    <lineage>
        <taxon>Eukaryota</taxon>
        <taxon>Fungi</taxon>
        <taxon>Dikarya</taxon>
        <taxon>Basidiomycota</taxon>
        <taxon>Agaricomycotina</taxon>
        <taxon>Agaricomycetes</taxon>
        <taxon>Agaricomycetidae</taxon>
        <taxon>Agaricales</taxon>
        <taxon>Agaricineae</taxon>
        <taxon>Strophariaceae</taxon>
        <taxon>Hypholoma</taxon>
    </lineage>
</organism>
<evidence type="ECO:0000313" key="6">
    <source>
        <dbReference type="EMBL" id="KJA13723.1"/>
    </source>
</evidence>
<accession>A0A0D2LSF5</accession>
<gene>
    <name evidence="6" type="ORF">HYPSUDRAFT_209308</name>
</gene>